<dbReference type="InterPro" id="IPR002130">
    <property type="entry name" value="Cyclophilin-type_PPIase_dom"/>
</dbReference>
<dbReference type="PROSITE" id="PS50072">
    <property type="entry name" value="CSA_PPIASE_2"/>
    <property type="match status" value="1"/>
</dbReference>
<dbReference type="SUPFAM" id="SSF50891">
    <property type="entry name" value="Cyclophilin-like"/>
    <property type="match status" value="1"/>
</dbReference>
<dbReference type="AlphaFoldDB" id="A0A9W5WVT3"/>
<feature type="domain" description="PPIase cyclophilin-type" evidence="1">
    <location>
        <begin position="64"/>
        <end position="226"/>
    </location>
</feature>
<dbReference type="GO" id="GO:0003755">
    <property type="term" value="F:peptidyl-prolyl cis-trans isomerase activity"/>
    <property type="evidence" value="ECO:0007669"/>
    <property type="project" value="InterPro"/>
</dbReference>
<comment type="caution">
    <text evidence="2">The sequence shown here is derived from an EMBL/GenBank/DDBJ whole genome shotgun (WGS) entry which is preliminary data.</text>
</comment>
<gene>
    <name evidence="2" type="ORF">BaOVIS_027990</name>
</gene>
<name>A0A9W5WVT3_BABOV</name>
<dbReference type="GO" id="GO:0006457">
    <property type="term" value="P:protein folding"/>
    <property type="evidence" value="ECO:0007669"/>
    <property type="project" value="TreeGrafter"/>
</dbReference>
<dbReference type="Proteomes" id="UP001057455">
    <property type="component" value="Unassembled WGS sequence"/>
</dbReference>
<dbReference type="PANTHER" id="PTHR11071">
    <property type="entry name" value="PEPTIDYL-PROLYL CIS-TRANS ISOMERASE"/>
    <property type="match status" value="1"/>
</dbReference>
<dbReference type="Pfam" id="PF00160">
    <property type="entry name" value="Pro_isomerase"/>
    <property type="match status" value="1"/>
</dbReference>
<dbReference type="EMBL" id="BLIY01000020">
    <property type="protein sequence ID" value="GFE55395.1"/>
    <property type="molecule type" value="Genomic_DNA"/>
</dbReference>
<keyword evidence="2" id="KW-0413">Isomerase</keyword>
<evidence type="ECO:0000313" key="3">
    <source>
        <dbReference type="Proteomes" id="UP001057455"/>
    </source>
</evidence>
<evidence type="ECO:0000313" key="2">
    <source>
        <dbReference type="EMBL" id="GFE55395.1"/>
    </source>
</evidence>
<sequence>MRSTLLLPFDLAHFLARKVASLSWKKKLALGIVGCATYYSSGPKRYIDNDGGSLSDDVITDYVYFDFAADRRYLGRVLIGLYGRHQPLTCENIVQLCKGYEVGDRQIGYRNSRVSHIYPGNGIVLGDLFHPDDPVRSCTIYGRSMPEESFDVPFVQDGDVAMLSSSDTPGLSSRLLITLTGNPLLGRHPVVVGTVIKGMKLIRSLGKEQLKDGVPLRDIRVIKCGLYHGPEDGPKSFFVPETQALSGSTQ</sequence>
<dbReference type="Gene3D" id="2.40.100.10">
    <property type="entry name" value="Cyclophilin-like"/>
    <property type="match status" value="1"/>
</dbReference>
<dbReference type="GO" id="GO:0016018">
    <property type="term" value="F:cyclosporin A binding"/>
    <property type="evidence" value="ECO:0007669"/>
    <property type="project" value="TreeGrafter"/>
</dbReference>
<evidence type="ECO:0000259" key="1">
    <source>
        <dbReference type="PROSITE" id="PS50072"/>
    </source>
</evidence>
<dbReference type="InterPro" id="IPR029000">
    <property type="entry name" value="Cyclophilin-like_dom_sf"/>
</dbReference>
<reference evidence="2" key="1">
    <citation type="submission" date="2019-12" db="EMBL/GenBank/DDBJ databases">
        <title>Genome sequence of Babesia ovis.</title>
        <authorList>
            <person name="Yamagishi J."/>
            <person name="Sevinc F."/>
            <person name="Xuan X."/>
        </authorList>
    </citation>
    <scope>NUCLEOTIDE SEQUENCE</scope>
    <source>
        <strain evidence="2">Selcuk</strain>
    </source>
</reference>
<dbReference type="GO" id="GO:0005737">
    <property type="term" value="C:cytoplasm"/>
    <property type="evidence" value="ECO:0007669"/>
    <property type="project" value="TreeGrafter"/>
</dbReference>
<proteinExistence type="predicted"/>
<keyword evidence="3" id="KW-1185">Reference proteome</keyword>
<dbReference type="PANTHER" id="PTHR11071:SF561">
    <property type="entry name" value="PEPTIDYL-PROLYL CIS-TRANS ISOMERASE D-RELATED"/>
    <property type="match status" value="1"/>
</dbReference>
<protein>
    <submittedName>
        <fullName evidence="2">Peptidyl-prolyl cis-trans isomerase</fullName>
    </submittedName>
</protein>
<dbReference type="OrthoDB" id="193499at2759"/>
<organism evidence="2 3">
    <name type="scientific">Babesia ovis</name>
    <dbReference type="NCBI Taxonomy" id="5869"/>
    <lineage>
        <taxon>Eukaryota</taxon>
        <taxon>Sar</taxon>
        <taxon>Alveolata</taxon>
        <taxon>Apicomplexa</taxon>
        <taxon>Aconoidasida</taxon>
        <taxon>Piroplasmida</taxon>
        <taxon>Babesiidae</taxon>
        <taxon>Babesia</taxon>
    </lineage>
</organism>
<accession>A0A9W5WVT3</accession>